<feature type="domain" description="SHSP" evidence="4">
    <location>
        <begin position="29"/>
        <end position="147"/>
    </location>
</feature>
<dbReference type="AlphaFoldDB" id="A0AAW1N645"/>
<protein>
    <recommendedName>
        <fullName evidence="4">SHSP domain-containing protein</fullName>
    </recommendedName>
</protein>
<keyword evidence="1" id="KW-0346">Stress response</keyword>
<organism evidence="5 6">
    <name type="scientific">Saponaria officinalis</name>
    <name type="common">Common soapwort</name>
    <name type="synonym">Lychnis saponaria</name>
    <dbReference type="NCBI Taxonomy" id="3572"/>
    <lineage>
        <taxon>Eukaryota</taxon>
        <taxon>Viridiplantae</taxon>
        <taxon>Streptophyta</taxon>
        <taxon>Embryophyta</taxon>
        <taxon>Tracheophyta</taxon>
        <taxon>Spermatophyta</taxon>
        <taxon>Magnoliopsida</taxon>
        <taxon>eudicotyledons</taxon>
        <taxon>Gunneridae</taxon>
        <taxon>Pentapetalae</taxon>
        <taxon>Caryophyllales</taxon>
        <taxon>Caryophyllaceae</taxon>
        <taxon>Caryophylleae</taxon>
        <taxon>Saponaria</taxon>
    </lineage>
</organism>
<dbReference type="Pfam" id="PF00011">
    <property type="entry name" value="HSP20"/>
    <property type="match status" value="1"/>
</dbReference>
<sequence length="147" mass="16288">MGGIEEMMNVDQSNTLRKILNSIRADITNEDKSVSSPLTDIVSTAKEYIFYIDVPGISKSDIQVQVEDENVIVIRSNGKRKRDDADEKGCRYLKLERSAVQKMMRKFRLPQDADVGSISAKCENGVLTVTVAKVPPSKPKTVQVAVS</sequence>
<evidence type="ECO:0000256" key="3">
    <source>
        <dbReference type="RuleBase" id="RU003616"/>
    </source>
</evidence>
<dbReference type="InterPro" id="IPR002068">
    <property type="entry name" value="A-crystallin/Hsp20_dom"/>
</dbReference>
<dbReference type="InterPro" id="IPR031107">
    <property type="entry name" value="Small_HSP"/>
</dbReference>
<dbReference type="SUPFAM" id="SSF49764">
    <property type="entry name" value="HSP20-like chaperones"/>
    <property type="match status" value="1"/>
</dbReference>
<dbReference type="PROSITE" id="PS01031">
    <property type="entry name" value="SHSP"/>
    <property type="match status" value="1"/>
</dbReference>
<dbReference type="EMBL" id="JBDFQZ010000001">
    <property type="protein sequence ID" value="KAK9756039.1"/>
    <property type="molecule type" value="Genomic_DNA"/>
</dbReference>
<dbReference type="InterPro" id="IPR008978">
    <property type="entry name" value="HSP20-like_chaperone"/>
</dbReference>
<comment type="caution">
    <text evidence="5">The sequence shown here is derived from an EMBL/GenBank/DDBJ whole genome shotgun (WGS) entry which is preliminary data.</text>
</comment>
<gene>
    <name evidence="5" type="ORF">RND81_01G068900</name>
</gene>
<evidence type="ECO:0000256" key="2">
    <source>
        <dbReference type="PROSITE-ProRule" id="PRU00285"/>
    </source>
</evidence>
<name>A0AAW1N645_SAPOF</name>
<proteinExistence type="inferred from homology"/>
<evidence type="ECO:0000313" key="6">
    <source>
        <dbReference type="Proteomes" id="UP001443914"/>
    </source>
</evidence>
<accession>A0AAW1N645</accession>
<evidence type="ECO:0000256" key="1">
    <source>
        <dbReference type="ARBA" id="ARBA00023016"/>
    </source>
</evidence>
<comment type="similarity">
    <text evidence="2 3">Belongs to the small heat shock protein (HSP20) family.</text>
</comment>
<evidence type="ECO:0000259" key="4">
    <source>
        <dbReference type="PROSITE" id="PS01031"/>
    </source>
</evidence>
<evidence type="ECO:0000313" key="5">
    <source>
        <dbReference type="EMBL" id="KAK9756039.1"/>
    </source>
</evidence>
<dbReference type="Gene3D" id="2.60.40.790">
    <property type="match status" value="1"/>
</dbReference>
<reference evidence="5" key="1">
    <citation type="submission" date="2024-03" db="EMBL/GenBank/DDBJ databases">
        <title>WGS assembly of Saponaria officinalis var. Norfolk2.</title>
        <authorList>
            <person name="Jenkins J."/>
            <person name="Shu S."/>
            <person name="Grimwood J."/>
            <person name="Barry K."/>
            <person name="Goodstein D."/>
            <person name="Schmutz J."/>
            <person name="Leebens-Mack J."/>
            <person name="Osbourn A."/>
        </authorList>
    </citation>
    <scope>NUCLEOTIDE SEQUENCE [LARGE SCALE GENOMIC DNA]</scope>
    <source>
        <strain evidence="5">JIC</strain>
    </source>
</reference>
<dbReference type="PANTHER" id="PTHR11527">
    <property type="entry name" value="HEAT-SHOCK PROTEIN 20 FAMILY MEMBER"/>
    <property type="match status" value="1"/>
</dbReference>
<keyword evidence="6" id="KW-1185">Reference proteome</keyword>
<dbReference type="Proteomes" id="UP001443914">
    <property type="component" value="Unassembled WGS sequence"/>
</dbReference>